<dbReference type="CDD" id="cd16098">
    <property type="entry name" value="FliS"/>
    <property type="match status" value="1"/>
</dbReference>
<evidence type="ECO:0000256" key="6">
    <source>
        <dbReference type="PIRNR" id="PIRNR039090"/>
    </source>
</evidence>
<evidence type="ECO:0000256" key="2">
    <source>
        <dbReference type="ARBA" id="ARBA00008787"/>
    </source>
</evidence>
<dbReference type="PANTHER" id="PTHR34773">
    <property type="entry name" value="FLAGELLAR SECRETION CHAPERONE FLIS"/>
    <property type="match status" value="1"/>
</dbReference>
<dbReference type="EMBL" id="JQ844214">
    <property type="protein sequence ID" value="AGS52866.1"/>
    <property type="molecule type" value="Genomic_DNA"/>
</dbReference>
<keyword evidence="4 6" id="KW-1005">Bacterial flagellum biogenesis</keyword>
<dbReference type="InterPro" id="IPR036584">
    <property type="entry name" value="FliS_sf"/>
</dbReference>
<accession>A0A806JZX4</accession>
<name>A0A806JZX4_9BACT</name>
<reference evidence="7" key="1">
    <citation type="submission" date="2012-03" db="EMBL/GenBank/DDBJ databases">
        <title>Functional metagenomics reveals considerable lignocellulase gene clusters in the gut microbiome of a wood-feeding higher termite.</title>
        <authorList>
            <person name="Liu N."/>
        </authorList>
    </citation>
    <scope>NUCLEOTIDE SEQUENCE</scope>
</reference>
<keyword evidence="7" id="KW-0969">Cilium</keyword>
<dbReference type="PANTHER" id="PTHR34773:SF1">
    <property type="entry name" value="FLAGELLAR SECRETION CHAPERONE FLIS"/>
    <property type="match status" value="1"/>
</dbReference>
<dbReference type="GO" id="GO:0005829">
    <property type="term" value="C:cytosol"/>
    <property type="evidence" value="ECO:0007669"/>
    <property type="project" value="UniProtKB-SubCell"/>
</dbReference>
<dbReference type="InterPro" id="IPR003713">
    <property type="entry name" value="FliS"/>
</dbReference>
<dbReference type="Pfam" id="PF02561">
    <property type="entry name" value="FliS"/>
    <property type="match status" value="1"/>
</dbReference>
<dbReference type="GO" id="GO:0044780">
    <property type="term" value="P:bacterial-type flagellum assembly"/>
    <property type="evidence" value="ECO:0007669"/>
    <property type="project" value="InterPro"/>
</dbReference>
<keyword evidence="7" id="KW-0966">Cell projection</keyword>
<organism evidence="7">
    <name type="scientific">uncultured bacterium contig00011</name>
    <dbReference type="NCBI Taxonomy" id="1181503"/>
    <lineage>
        <taxon>Bacteria</taxon>
        <taxon>environmental samples</taxon>
    </lineage>
</organism>
<dbReference type="PIRSF" id="PIRSF039090">
    <property type="entry name" value="Flis"/>
    <property type="match status" value="1"/>
</dbReference>
<evidence type="ECO:0000256" key="1">
    <source>
        <dbReference type="ARBA" id="ARBA00004514"/>
    </source>
</evidence>
<dbReference type="Gene3D" id="1.20.120.340">
    <property type="entry name" value="Flagellar protein FliS"/>
    <property type="match status" value="1"/>
</dbReference>
<evidence type="ECO:0000256" key="4">
    <source>
        <dbReference type="ARBA" id="ARBA00022795"/>
    </source>
</evidence>
<comment type="subcellular location">
    <subcellularLocation>
        <location evidence="1 6">Cytoplasm</location>
        <location evidence="1 6">Cytosol</location>
    </subcellularLocation>
</comment>
<dbReference type="AlphaFoldDB" id="A0A806JZX4"/>
<comment type="similarity">
    <text evidence="2 6">Belongs to the FliS family.</text>
</comment>
<keyword evidence="5" id="KW-0143">Chaperone</keyword>
<proteinExistence type="inferred from homology"/>
<evidence type="ECO:0000256" key="5">
    <source>
        <dbReference type="ARBA" id="ARBA00023186"/>
    </source>
</evidence>
<dbReference type="NCBIfam" id="TIGR00208">
    <property type="entry name" value="fliS"/>
    <property type="match status" value="1"/>
</dbReference>
<dbReference type="SUPFAM" id="SSF101116">
    <property type="entry name" value="Flagellar export chaperone FliS"/>
    <property type="match status" value="1"/>
</dbReference>
<protein>
    <recommendedName>
        <fullName evidence="6">Flagellar secretion chaperone FliS</fullName>
    </recommendedName>
</protein>
<keyword evidence="3 6" id="KW-0963">Cytoplasm</keyword>
<sequence>MAYKNATSTYKETKVKTASQGQLIIMLYDEAVRQLNLAIEMLESKDKDDKFTGKIEPLGKAVMKAEEIITELMVSLDFEQGDEIAKNLFSLYSWFNRELLEANIAQDLERIKNVRSMLLELRNTWDEIIKKHAARPANQGTVGLNIAG</sequence>
<evidence type="ECO:0000256" key="3">
    <source>
        <dbReference type="ARBA" id="ARBA00022490"/>
    </source>
</evidence>
<keyword evidence="7" id="KW-0282">Flagellum</keyword>
<evidence type="ECO:0000313" key="7">
    <source>
        <dbReference type="EMBL" id="AGS52866.1"/>
    </source>
</evidence>
<dbReference type="GO" id="GO:0071973">
    <property type="term" value="P:bacterial-type flagellum-dependent cell motility"/>
    <property type="evidence" value="ECO:0007669"/>
    <property type="project" value="TreeGrafter"/>
</dbReference>